<dbReference type="InterPro" id="IPR050539">
    <property type="entry name" value="ThrE_Dicarb/AminoAcid_Exp"/>
</dbReference>
<evidence type="ECO:0000313" key="9">
    <source>
        <dbReference type="EMBL" id="PVY59941.1"/>
    </source>
</evidence>
<evidence type="ECO:0000259" key="8">
    <source>
        <dbReference type="Pfam" id="PF06738"/>
    </source>
</evidence>
<keyword evidence="2" id="KW-1003">Cell membrane</keyword>
<reference evidence="9 10" key="1">
    <citation type="submission" date="2018-04" db="EMBL/GenBank/DDBJ databases">
        <title>Genomic Encyclopedia of Type Strains, Phase IV (KMG-IV): sequencing the most valuable type-strain genomes for metagenomic binning, comparative biology and taxonomic classification.</title>
        <authorList>
            <person name="Goeker M."/>
        </authorList>
    </citation>
    <scope>NUCLEOTIDE SEQUENCE [LARGE SCALE GENOMIC DNA]</scope>
    <source>
        <strain evidence="9 10">DSM 26588</strain>
    </source>
</reference>
<dbReference type="AlphaFoldDB" id="A0A2U1CGD4"/>
<organism evidence="9 10">
    <name type="scientific">Intestinimonas butyriciproducens</name>
    <dbReference type="NCBI Taxonomy" id="1297617"/>
    <lineage>
        <taxon>Bacteria</taxon>
        <taxon>Bacillati</taxon>
        <taxon>Bacillota</taxon>
        <taxon>Clostridia</taxon>
        <taxon>Eubacteriales</taxon>
        <taxon>Intestinimonas</taxon>
    </lineage>
</organism>
<name>A0A2U1CGD4_9FIRM</name>
<sequence>MDYDKLLTLSGELGYHLLLSGAEIYRVEESVRYLLQAYGAGPGEVFAIPNCIIVGISSPGQKPLTRMRRVGPHGTNVRKIEALNALCRCLCAETPDLDQAWEALQTAAADQTYFSTPQQLSAYFLGTAAFCLFFGGTLADAAASGLCGVAIGISLIFMSRLGTNLFFKTIAGGFVSALAAVVLVALGLGTHTNLIIIGAIMALAPGVVITNFMRDIMAGDMLSGLSKFAEALLTGAGIALGTGLALSLARMLGGAA</sequence>
<dbReference type="PANTHER" id="PTHR34390:SF2">
    <property type="entry name" value="SUCCINATE TRANSPORTER SUBUNIT YJJP-RELATED"/>
    <property type="match status" value="1"/>
</dbReference>
<dbReference type="GO" id="GO:0015744">
    <property type="term" value="P:succinate transport"/>
    <property type="evidence" value="ECO:0007669"/>
    <property type="project" value="TreeGrafter"/>
</dbReference>
<feature type="transmembrane region" description="Helical" evidence="7">
    <location>
        <begin position="232"/>
        <end position="253"/>
    </location>
</feature>
<dbReference type="GeneID" id="93227816"/>
<dbReference type="EMBL" id="QEKK01000001">
    <property type="protein sequence ID" value="PVY59941.1"/>
    <property type="molecule type" value="Genomic_DNA"/>
</dbReference>
<feature type="transmembrane region" description="Helical" evidence="7">
    <location>
        <begin position="165"/>
        <end position="188"/>
    </location>
</feature>
<comment type="caution">
    <text evidence="9">The sequence shown here is derived from an EMBL/GenBank/DDBJ whole genome shotgun (WGS) entry which is preliminary data.</text>
</comment>
<dbReference type="Proteomes" id="UP000245778">
    <property type="component" value="Unassembled WGS sequence"/>
</dbReference>
<evidence type="ECO:0000256" key="4">
    <source>
        <dbReference type="ARBA" id="ARBA00022989"/>
    </source>
</evidence>
<dbReference type="Pfam" id="PF06738">
    <property type="entry name" value="ThrE"/>
    <property type="match status" value="1"/>
</dbReference>
<feature type="domain" description="Threonine/serine exporter-like N-terminal" evidence="8">
    <location>
        <begin position="12"/>
        <end position="248"/>
    </location>
</feature>
<comment type="similarity">
    <text evidence="6">Belongs to the ThrE exporter (TC 2.A.79) family.</text>
</comment>
<feature type="transmembrane region" description="Helical" evidence="7">
    <location>
        <begin position="194"/>
        <end position="212"/>
    </location>
</feature>
<evidence type="ECO:0000256" key="3">
    <source>
        <dbReference type="ARBA" id="ARBA00022692"/>
    </source>
</evidence>
<evidence type="ECO:0000256" key="1">
    <source>
        <dbReference type="ARBA" id="ARBA00004651"/>
    </source>
</evidence>
<dbReference type="GO" id="GO:0005886">
    <property type="term" value="C:plasma membrane"/>
    <property type="evidence" value="ECO:0007669"/>
    <property type="project" value="UniProtKB-SubCell"/>
</dbReference>
<dbReference type="RefSeq" id="WP_075704994.1">
    <property type="nucleotide sequence ID" value="NZ_CALICV010000101.1"/>
</dbReference>
<protein>
    <submittedName>
        <fullName evidence="9">Uncharacterized membrane protein YjjP (DUF1212 family)</fullName>
    </submittedName>
</protein>
<dbReference type="PANTHER" id="PTHR34390">
    <property type="entry name" value="UPF0442 PROTEIN YJJB-RELATED"/>
    <property type="match status" value="1"/>
</dbReference>
<evidence type="ECO:0000313" key="10">
    <source>
        <dbReference type="Proteomes" id="UP000245778"/>
    </source>
</evidence>
<feature type="transmembrane region" description="Helical" evidence="7">
    <location>
        <begin position="120"/>
        <end position="136"/>
    </location>
</feature>
<keyword evidence="4 7" id="KW-1133">Transmembrane helix</keyword>
<evidence type="ECO:0000256" key="6">
    <source>
        <dbReference type="ARBA" id="ARBA00034125"/>
    </source>
</evidence>
<gene>
    <name evidence="9" type="ORF">C7373_101456</name>
</gene>
<evidence type="ECO:0000256" key="7">
    <source>
        <dbReference type="SAM" id="Phobius"/>
    </source>
</evidence>
<keyword evidence="3 7" id="KW-0812">Transmembrane</keyword>
<evidence type="ECO:0000256" key="2">
    <source>
        <dbReference type="ARBA" id="ARBA00022475"/>
    </source>
</evidence>
<evidence type="ECO:0000256" key="5">
    <source>
        <dbReference type="ARBA" id="ARBA00023136"/>
    </source>
</evidence>
<proteinExistence type="inferred from homology"/>
<dbReference type="InterPro" id="IPR010619">
    <property type="entry name" value="ThrE-like_N"/>
</dbReference>
<accession>A0A2U1CGD4</accession>
<comment type="subcellular location">
    <subcellularLocation>
        <location evidence="1">Cell membrane</location>
        <topology evidence="1">Multi-pass membrane protein</topology>
    </subcellularLocation>
</comment>
<keyword evidence="5 7" id="KW-0472">Membrane</keyword>
<dbReference type="GO" id="GO:0022857">
    <property type="term" value="F:transmembrane transporter activity"/>
    <property type="evidence" value="ECO:0007669"/>
    <property type="project" value="InterPro"/>
</dbReference>